<dbReference type="EMBL" id="FNZF01000001">
    <property type="protein sequence ID" value="SEI91496.1"/>
    <property type="molecule type" value="Genomic_DNA"/>
</dbReference>
<dbReference type="InterPro" id="IPR000257">
    <property type="entry name" value="Uroporphyrinogen_deCOase"/>
</dbReference>
<evidence type="ECO:0000313" key="3">
    <source>
        <dbReference type="Proteomes" id="UP000199200"/>
    </source>
</evidence>
<reference evidence="3" key="1">
    <citation type="submission" date="2016-10" db="EMBL/GenBank/DDBJ databases">
        <authorList>
            <person name="Varghese N."/>
            <person name="Submissions S."/>
        </authorList>
    </citation>
    <scope>NUCLEOTIDE SEQUENCE [LARGE SCALE GENOMIC DNA]</scope>
    <source>
        <strain evidence="3">CGMCC 1.6763</strain>
    </source>
</reference>
<dbReference type="GO" id="GO:0004853">
    <property type="term" value="F:uroporphyrinogen decarboxylase activity"/>
    <property type="evidence" value="ECO:0007669"/>
    <property type="project" value="InterPro"/>
</dbReference>
<dbReference type="Gene3D" id="3.20.20.210">
    <property type="match status" value="1"/>
</dbReference>
<dbReference type="PANTHER" id="PTHR47099:SF1">
    <property type="entry name" value="METHYLCOBAMIDE:COM METHYLTRANSFERASE MTBA"/>
    <property type="match status" value="1"/>
</dbReference>
<keyword evidence="3" id="KW-1185">Reference proteome</keyword>
<dbReference type="PANTHER" id="PTHR47099">
    <property type="entry name" value="METHYLCOBAMIDE:COM METHYLTRANSFERASE MTBA"/>
    <property type="match status" value="1"/>
</dbReference>
<dbReference type="STRING" id="426757.SAMN04488127_0779"/>
<gene>
    <name evidence="2" type="ORF">SAMN04488127_0779</name>
</gene>
<dbReference type="InterPro" id="IPR052024">
    <property type="entry name" value="Methanogen_methyltrans"/>
</dbReference>
<feature type="domain" description="Uroporphyrinogen decarboxylase (URO-D)" evidence="1">
    <location>
        <begin position="5"/>
        <end position="334"/>
    </location>
</feature>
<accession>A0A1H6UIG1</accession>
<dbReference type="InterPro" id="IPR038071">
    <property type="entry name" value="UROD/MetE-like_sf"/>
</dbReference>
<proteinExistence type="predicted"/>
<dbReference type="Proteomes" id="UP000199200">
    <property type="component" value="Unassembled WGS sequence"/>
</dbReference>
<organism evidence="2 3">
    <name type="scientific">Bhargavaea ginsengi</name>
    <dbReference type="NCBI Taxonomy" id="426757"/>
    <lineage>
        <taxon>Bacteria</taxon>
        <taxon>Bacillati</taxon>
        <taxon>Bacillota</taxon>
        <taxon>Bacilli</taxon>
        <taxon>Bacillales</taxon>
        <taxon>Caryophanaceae</taxon>
        <taxon>Bhargavaea</taxon>
    </lineage>
</organism>
<dbReference type="AlphaFoldDB" id="A0A1H6UIG1"/>
<dbReference type="Pfam" id="PF01208">
    <property type="entry name" value="URO-D"/>
    <property type="match status" value="1"/>
</dbReference>
<protein>
    <submittedName>
        <fullName evidence="2">Uroporphyrinogen decarboxylase</fullName>
    </submittedName>
</protein>
<dbReference type="OrthoDB" id="7375127at2"/>
<evidence type="ECO:0000259" key="1">
    <source>
        <dbReference type="Pfam" id="PF01208"/>
    </source>
</evidence>
<dbReference type="RefSeq" id="WP_092050104.1">
    <property type="nucleotide sequence ID" value="NZ_FNZF01000001.1"/>
</dbReference>
<sequence>MNKFERIQAALNHEEVDRVPMSLWMHLSANDINPRGLAESQVAQSRKFDFDFLKLMPFGLYCVEDWGATVEYYSTPNRPPVVVKPGIETVEDWGRLEVLPAIYGTYGKQLQYAKYVSKEVKGEIPFVQTIFSPLTVARKLAGDRLLLDMKMNPKLVMQALEVITETTINFVKANIEAGVDGFFFATQCATEELMTEEEYRAFGVPYDLKVINSYQQETFLNIAHMHGDKVMFDLVADYPVNCLNWHDRWVSPSLAEARKRTDKCLLGGIREAPYYDENNKVVRNSLLIDGTVKEIEDHVRESINAVDGKGLILGPGCVIDQETPERSLFAARRAVYPSIQTVIA</sequence>
<name>A0A1H6UIG1_9BACL</name>
<dbReference type="GO" id="GO:0006779">
    <property type="term" value="P:porphyrin-containing compound biosynthetic process"/>
    <property type="evidence" value="ECO:0007669"/>
    <property type="project" value="InterPro"/>
</dbReference>
<dbReference type="SUPFAM" id="SSF51726">
    <property type="entry name" value="UROD/MetE-like"/>
    <property type="match status" value="1"/>
</dbReference>
<evidence type="ECO:0000313" key="2">
    <source>
        <dbReference type="EMBL" id="SEI91496.1"/>
    </source>
</evidence>